<protein>
    <recommendedName>
        <fullName evidence="9">Zn(2)-C6 fungal-type domain-containing protein</fullName>
    </recommendedName>
</protein>
<feature type="domain" description="Zn(2)-C6 fungal-type" evidence="9">
    <location>
        <begin position="20"/>
        <end position="51"/>
    </location>
</feature>
<dbReference type="CDD" id="cd12148">
    <property type="entry name" value="fungal_TF_MHR"/>
    <property type="match status" value="1"/>
</dbReference>
<dbReference type="Proteomes" id="UP001150904">
    <property type="component" value="Unassembled WGS sequence"/>
</dbReference>
<gene>
    <name evidence="10" type="ORF">N7498_006684</name>
</gene>
<dbReference type="Pfam" id="PF04082">
    <property type="entry name" value="Fungal_trans"/>
    <property type="match status" value="1"/>
</dbReference>
<feature type="region of interest" description="Disordered" evidence="8">
    <location>
        <begin position="424"/>
        <end position="447"/>
    </location>
</feature>
<dbReference type="GO" id="GO:0008270">
    <property type="term" value="F:zinc ion binding"/>
    <property type="evidence" value="ECO:0007669"/>
    <property type="project" value="InterPro"/>
</dbReference>
<dbReference type="CDD" id="cd00067">
    <property type="entry name" value="GAL4"/>
    <property type="match status" value="1"/>
</dbReference>
<evidence type="ECO:0000256" key="6">
    <source>
        <dbReference type="ARBA" id="ARBA00023242"/>
    </source>
</evidence>
<dbReference type="PROSITE" id="PS00463">
    <property type="entry name" value="ZN2_CY6_FUNGAL_1"/>
    <property type="match status" value="1"/>
</dbReference>
<evidence type="ECO:0000256" key="1">
    <source>
        <dbReference type="ARBA" id="ARBA00022723"/>
    </source>
</evidence>
<evidence type="ECO:0000256" key="7">
    <source>
        <dbReference type="SAM" id="Coils"/>
    </source>
</evidence>
<dbReference type="GO" id="GO:0005634">
    <property type="term" value="C:nucleus"/>
    <property type="evidence" value="ECO:0007669"/>
    <property type="project" value="TreeGrafter"/>
</dbReference>
<evidence type="ECO:0000256" key="4">
    <source>
        <dbReference type="ARBA" id="ARBA00023125"/>
    </source>
</evidence>
<feature type="coiled-coil region" evidence="7">
    <location>
        <begin position="92"/>
        <end position="162"/>
    </location>
</feature>
<feature type="region of interest" description="Disordered" evidence="8">
    <location>
        <begin position="67"/>
        <end position="89"/>
    </location>
</feature>
<dbReference type="OrthoDB" id="4337792at2759"/>
<comment type="caution">
    <text evidence="10">The sequence shown here is derived from an EMBL/GenBank/DDBJ whole genome shotgun (WGS) entry which is preliminary data.</text>
</comment>
<keyword evidence="7" id="KW-0175">Coiled coil</keyword>
<dbReference type="SMART" id="SM00066">
    <property type="entry name" value="GAL4"/>
    <property type="match status" value="1"/>
</dbReference>
<dbReference type="Gene3D" id="4.10.240.10">
    <property type="entry name" value="Zn(2)-C6 fungal-type DNA-binding domain"/>
    <property type="match status" value="1"/>
</dbReference>
<dbReference type="AlphaFoldDB" id="A0A9W9MIK9"/>
<dbReference type="EMBL" id="JAPQKR010000013">
    <property type="protein sequence ID" value="KAJ5202021.1"/>
    <property type="molecule type" value="Genomic_DNA"/>
</dbReference>
<evidence type="ECO:0000256" key="8">
    <source>
        <dbReference type="SAM" id="MobiDB-lite"/>
    </source>
</evidence>
<evidence type="ECO:0000313" key="11">
    <source>
        <dbReference type="Proteomes" id="UP001150904"/>
    </source>
</evidence>
<dbReference type="InterPro" id="IPR007219">
    <property type="entry name" value="XnlR_reg_dom"/>
</dbReference>
<dbReference type="PROSITE" id="PS50048">
    <property type="entry name" value="ZN2_CY6_FUNGAL_2"/>
    <property type="match status" value="1"/>
</dbReference>
<sequence length="784" mass="88149">MSESQTPQSIPRKRRRPALSCEQCRRRKVRCDREMPCGPCTKSQPSLDCEYVYEGKAALDARIVASRNSEHESPPPGAQGSNAPSSADGARIAQLEASVRTLQSRMHDLEHGSHVDVARARRDVLTDDSMSSSNANKLDDHIADLERRLAEAKARRSEVSQTCIAPLVPRLKKCTADRMKLFGTTHWALVFQQFRLLRQIRSTASYTDGNQNEVSRLLKEIRSMRHSIKGRQAPRLGDPAPGLLNDLPPRDVCDELVQDYLRTLGLIYRVLHIPSFYQEYERFWTDPQAASKGFLMKLLLILAIGSIFHSEPGPFNELGIPVRRWIYAAQWWLSGPTEKEDIDLEGLQVHCLLLLCRQGYAIDKETNWVSAGSLLRLAVKQGLHRDPRTFPTLSVFQAEMRRRIWATVLEINLQLSIDSAMPPLFSPDDSDTGPPSNLDDEDFDQATTTLPCPPPKDWYTTSSLQVLLSQSFPTRLRIARMINEPAQEQCYESALHLGNELAASCREMAITFHNYFSRTAGSRFGPTSFHHRLMDTLLRRFLLNLYRPFTIQAIKDPRFYLSRKLSLDSALSIASYADTSSTSPNVDHVGCRDFQRLCLSGAGLFKGHLSLDVMVVIALELITQLEEVAQQSTTVSLPSNVVDQIAEASRAPLIKALENIRAQLYQSLAAGIPSMKRYCLLGGILAQVTGVPRGEHAEWTRIRKAFMSTMETCRMLLQRYIDKCQVSDKEGLLTPTGGVNEWTPESFIPSSLDSEFMIPNLGFEDLSFWDIPDFVDAGAFDMSV</sequence>
<evidence type="ECO:0000256" key="2">
    <source>
        <dbReference type="ARBA" id="ARBA00022833"/>
    </source>
</evidence>
<organism evidence="10 11">
    <name type="scientific">Penicillium cinerascens</name>
    <dbReference type="NCBI Taxonomy" id="70096"/>
    <lineage>
        <taxon>Eukaryota</taxon>
        <taxon>Fungi</taxon>
        <taxon>Dikarya</taxon>
        <taxon>Ascomycota</taxon>
        <taxon>Pezizomycotina</taxon>
        <taxon>Eurotiomycetes</taxon>
        <taxon>Eurotiomycetidae</taxon>
        <taxon>Eurotiales</taxon>
        <taxon>Aspergillaceae</taxon>
        <taxon>Penicillium</taxon>
    </lineage>
</organism>
<accession>A0A9W9MIK9</accession>
<keyword evidence="2" id="KW-0862">Zinc</keyword>
<dbReference type="InterPro" id="IPR001138">
    <property type="entry name" value="Zn2Cys6_DnaBD"/>
</dbReference>
<dbReference type="PANTHER" id="PTHR31944">
    <property type="entry name" value="HEME-RESPONSIVE ZINC FINGER TRANSCRIPTION FACTOR HAP1"/>
    <property type="match status" value="1"/>
</dbReference>
<dbReference type="SUPFAM" id="SSF57701">
    <property type="entry name" value="Zn2/Cys6 DNA-binding domain"/>
    <property type="match status" value="1"/>
</dbReference>
<dbReference type="GO" id="GO:0006351">
    <property type="term" value="P:DNA-templated transcription"/>
    <property type="evidence" value="ECO:0007669"/>
    <property type="project" value="InterPro"/>
</dbReference>
<keyword evidence="6" id="KW-0539">Nucleus</keyword>
<name>A0A9W9MIK9_9EURO</name>
<proteinExistence type="predicted"/>
<keyword evidence="11" id="KW-1185">Reference proteome</keyword>
<dbReference type="InterPro" id="IPR036864">
    <property type="entry name" value="Zn2-C6_fun-type_DNA-bd_sf"/>
</dbReference>
<dbReference type="GeneID" id="83181047"/>
<evidence type="ECO:0000256" key="3">
    <source>
        <dbReference type="ARBA" id="ARBA00023015"/>
    </source>
</evidence>
<dbReference type="Pfam" id="PF00172">
    <property type="entry name" value="Zn_clus"/>
    <property type="match status" value="1"/>
</dbReference>
<keyword evidence="5" id="KW-0804">Transcription</keyword>
<evidence type="ECO:0000313" key="10">
    <source>
        <dbReference type="EMBL" id="KAJ5202021.1"/>
    </source>
</evidence>
<dbReference type="InterPro" id="IPR051430">
    <property type="entry name" value="Fungal_TF_Env_Response"/>
</dbReference>
<reference evidence="10" key="2">
    <citation type="journal article" date="2023" name="IMA Fungus">
        <title>Comparative genomic study of the Penicillium genus elucidates a diverse pangenome and 15 lateral gene transfer events.</title>
        <authorList>
            <person name="Petersen C."/>
            <person name="Sorensen T."/>
            <person name="Nielsen M.R."/>
            <person name="Sondergaard T.E."/>
            <person name="Sorensen J.L."/>
            <person name="Fitzpatrick D.A."/>
            <person name="Frisvad J.C."/>
            <person name="Nielsen K.L."/>
        </authorList>
    </citation>
    <scope>NUCLEOTIDE SEQUENCE</scope>
    <source>
        <strain evidence="10">IBT 15544</strain>
    </source>
</reference>
<evidence type="ECO:0000259" key="9">
    <source>
        <dbReference type="PROSITE" id="PS50048"/>
    </source>
</evidence>
<dbReference type="PANTHER" id="PTHR31944:SF129">
    <property type="entry name" value="ASPYRIDONES CLUSTER REGULATOR APDR-RELATED"/>
    <property type="match status" value="1"/>
</dbReference>
<dbReference type="GO" id="GO:0000978">
    <property type="term" value="F:RNA polymerase II cis-regulatory region sequence-specific DNA binding"/>
    <property type="evidence" value="ECO:0007669"/>
    <property type="project" value="TreeGrafter"/>
</dbReference>
<dbReference type="SMART" id="SM00906">
    <property type="entry name" value="Fungal_trans"/>
    <property type="match status" value="1"/>
</dbReference>
<keyword evidence="1" id="KW-0479">Metal-binding</keyword>
<evidence type="ECO:0000256" key="5">
    <source>
        <dbReference type="ARBA" id="ARBA00023163"/>
    </source>
</evidence>
<dbReference type="RefSeq" id="XP_058307937.1">
    <property type="nucleotide sequence ID" value="XM_058453746.1"/>
</dbReference>
<keyword evidence="3" id="KW-0805">Transcription regulation</keyword>
<reference evidence="10" key="1">
    <citation type="submission" date="2022-12" db="EMBL/GenBank/DDBJ databases">
        <authorList>
            <person name="Petersen C."/>
        </authorList>
    </citation>
    <scope>NUCLEOTIDE SEQUENCE</scope>
    <source>
        <strain evidence="10">IBT 15544</strain>
    </source>
</reference>
<keyword evidence="4" id="KW-0238">DNA-binding</keyword>
<dbReference type="GO" id="GO:0001228">
    <property type="term" value="F:DNA-binding transcription activator activity, RNA polymerase II-specific"/>
    <property type="evidence" value="ECO:0007669"/>
    <property type="project" value="TreeGrafter"/>
</dbReference>